<dbReference type="SUPFAM" id="SSF51283">
    <property type="entry name" value="dUTPase-like"/>
    <property type="match status" value="1"/>
</dbReference>
<evidence type="ECO:0000256" key="3">
    <source>
        <dbReference type="SAM" id="MobiDB-lite"/>
    </source>
</evidence>
<dbReference type="Gene3D" id="2.70.40.10">
    <property type="match status" value="1"/>
</dbReference>
<evidence type="ECO:0000256" key="1">
    <source>
        <dbReference type="ARBA" id="ARBA00022801"/>
    </source>
</evidence>
<keyword evidence="2" id="KW-0546">Nucleotide metabolism</keyword>
<sequence>MILTGSEIARQVGLGRIEIDPFRENQINPNSYDFRLGPELLVYQDLELDARLPNKVDTVAIGESGFTLTPDRVYLGSTAERMGSDQYVPIIRGKSSLGRLGLFVNMTADLIDIGSHNNWTLQFHAVQPLVVYPGMRIGQVTFWVPEGEIELYDGKYQGATGPRSSESFRDFDAQT</sequence>
<feature type="compositionally biased region" description="Basic and acidic residues" evidence="3">
    <location>
        <begin position="166"/>
        <end position="175"/>
    </location>
</feature>
<dbReference type="OrthoDB" id="9780956at2"/>
<dbReference type="AlphaFoldDB" id="A0A1I6CUV4"/>
<feature type="region of interest" description="Disordered" evidence="3">
    <location>
        <begin position="156"/>
        <end position="175"/>
    </location>
</feature>
<dbReference type="GO" id="GO:0015949">
    <property type="term" value="P:nucleobase-containing small molecule interconversion"/>
    <property type="evidence" value="ECO:0007669"/>
    <property type="project" value="TreeGrafter"/>
</dbReference>
<dbReference type="GO" id="GO:0006229">
    <property type="term" value="P:dUTP biosynthetic process"/>
    <property type="evidence" value="ECO:0007669"/>
    <property type="project" value="InterPro"/>
</dbReference>
<gene>
    <name evidence="4" type="ORF">SAMN04488564_101345</name>
</gene>
<dbReference type="GO" id="GO:0008829">
    <property type="term" value="F:dCTP deaminase activity"/>
    <property type="evidence" value="ECO:0007669"/>
    <property type="project" value="InterPro"/>
</dbReference>
<organism evidence="4 5">
    <name type="scientific">Lentzea waywayandensis</name>
    <dbReference type="NCBI Taxonomy" id="84724"/>
    <lineage>
        <taxon>Bacteria</taxon>
        <taxon>Bacillati</taxon>
        <taxon>Actinomycetota</taxon>
        <taxon>Actinomycetes</taxon>
        <taxon>Pseudonocardiales</taxon>
        <taxon>Pseudonocardiaceae</taxon>
        <taxon>Lentzea</taxon>
    </lineage>
</organism>
<evidence type="ECO:0000313" key="5">
    <source>
        <dbReference type="Proteomes" id="UP000198583"/>
    </source>
</evidence>
<accession>A0A1I6CUV4</accession>
<dbReference type="InterPro" id="IPR033704">
    <property type="entry name" value="dUTPase_trimeric"/>
</dbReference>
<dbReference type="InterPro" id="IPR036157">
    <property type="entry name" value="dUTPase-like_sf"/>
</dbReference>
<dbReference type="InterPro" id="IPR011962">
    <property type="entry name" value="dCTP_deaminase"/>
</dbReference>
<keyword evidence="5" id="KW-1185">Reference proteome</keyword>
<dbReference type="PANTHER" id="PTHR42680">
    <property type="entry name" value="DCTP DEAMINASE"/>
    <property type="match status" value="1"/>
</dbReference>
<dbReference type="STRING" id="84724.SAMN04488564_101345"/>
<proteinExistence type="predicted"/>
<dbReference type="Pfam" id="PF22769">
    <property type="entry name" value="DCD"/>
    <property type="match status" value="1"/>
</dbReference>
<reference evidence="5" key="1">
    <citation type="submission" date="2016-10" db="EMBL/GenBank/DDBJ databases">
        <authorList>
            <person name="Varghese N."/>
            <person name="Submissions S."/>
        </authorList>
    </citation>
    <scope>NUCLEOTIDE SEQUENCE [LARGE SCALE GENOMIC DNA]</scope>
    <source>
        <strain evidence="5">DSM 44232</strain>
    </source>
</reference>
<dbReference type="NCBIfam" id="TIGR02274">
    <property type="entry name" value="dCTP_deam"/>
    <property type="match status" value="1"/>
</dbReference>
<dbReference type="PANTHER" id="PTHR42680:SF3">
    <property type="entry name" value="DCTP DEAMINASE"/>
    <property type="match status" value="1"/>
</dbReference>
<dbReference type="CDD" id="cd07557">
    <property type="entry name" value="trimeric_dUTPase"/>
    <property type="match status" value="1"/>
</dbReference>
<name>A0A1I6CUV4_9PSEU</name>
<dbReference type="RefSeq" id="WP_093587941.1">
    <property type="nucleotide sequence ID" value="NZ_FOYL01000001.1"/>
</dbReference>
<dbReference type="Proteomes" id="UP000198583">
    <property type="component" value="Unassembled WGS sequence"/>
</dbReference>
<protein>
    <submittedName>
        <fullName evidence="4">dCTP deaminase</fullName>
    </submittedName>
</protein>
<dbReference type="EMBL" id="FOYL01000001">
    <property type="protein sequence ID" value="SFQ96881.1"/>
    <property type="molecule type" value="Genomic_DNA"/>
</dbReference>
<evidence type="ECO:0000256" key="2">
    <source>
        <dbReference type="ARBA" id="ARBA00023080"/>
    </source>
</evidence>
<evidence type="ECO:0000313" key="4">
    <source>
        <dbReference type="EMBL" id="SFQ96881.1"/>
    </source>
</evidence>
<keyword evidence="1" id="KW-0378">Hydrolase</keyword>